<dbReference type="OrthoDB" id="372296at2157"/>
<dbReference type="STRING" id="1041930.Mtc_1416"/>
<keyword evidence="1" id="KW-0812">Transmembrane</keyword>
<keyword evidence="1" id="KW-0472">Membrane</keyword>
<dbReference type="Pfam" id="PF14258">
    <property type="entry name" value="DUF4350"/>
    <property type="match status" value="1"/>
</dbReference>
<dbReference type="Proteomes" id="UP000005233">
    <property type="component" value="Chromosome"/>
</dbReference>
<feature type="domain" description="DUF4350" evidence="2">
    <location>
        <begin position="34"/>
        <end position="234"/>
    </location>
</feature>
<dbReference type="GeneID" id="11971546"/>
<dbReference type="AlphaFoldDB" id="H8I4J1"/>
<evidence type="ECO:0000256" key="1">
    <source>
        <dbReference type="SAM" id="Phobius"/>
    </source>
</evidence>
<keyword evidence="1" id="KW-1133">Transmembrane helix</keyword>
<sequence length="315" mass="34130">MKKATALVSIVCLIAIAVLSARFFFSEADFAMTNPSWNGLYALSSEVGARPLYSLSSLSDKGGVDTLLIIGPANNYNYDESLEVSSFLSRGGTVVVMDDFGASNSMLHAISSPISINSVPLCQHENYYVNMTFPIISDVSETPFTRNVSSLVLNHPAALNVTGDARVIASTSRYAWLDLNHDSMLDDGERTGVYPVAASCDYGNGKLLVFSDADIFINSMLGKGDNRALLKQLLAGSVWVDVSHGHGMTPLGSIYYMLRYDLAAQLVAMAITIAFTLAVAFKERIGRMIKRLANNKSINGPKNGLYGDKHGYRNK</sequence>
<dbReference type="eggNOG" id="arCOG01314">
    <property type="taxonomic scope" value="Archaea"/>
</dbReference>
<dbReference type="EMBL" id="CP003243">
    <property type="protein sequence ID" value="AFD00170.1"/>
    <property type="molecule type" value="Genomic_DNA"/>
</dbReference>
<evidence type="ECO:0000313" key="4">
    <source>
        <dbReference type="Proteomes" id="UP000005233"/>
    </source>
</evidence>
<reference evidence="3 4" key="1">
    <citation type="journal article" date="2012" name="J. Bacteriol.">
        <title>Complete genome sequence of a thermophilic methanogen, Methanocella conradii HZ254, isolated from Chinese rice field soil.</title>
        <authorList>
            <person name="Lu Z."/>
            <person name="Lu Y."/>
        </authorList>
    </citation>
    <scope>NUCLEOTIDE SEQUENCE [LARGE SCALE GENOMIC DNA]</scope>
    <source>
        <strain evidence="4">DSM 24694 / JCM 17849 / CGMCC 1.5162 / HZ254</strain>
    </source>
</reference>
<dbReference type="InterPro" id="IPR025646">
    <property type="entry name" value="DUF4350"/>
</dbReference>
<feature type="transmembrane region" description="Helical" evidence="1">
    <location>
        <begin position="262"/>
        <end position="281"/>
    </location>
</feature>
<evidence type="ECO:0000313" key="3">
    <source>
        <dbReference type="EMBL" id="AFD00170.1"/>
    </source>
</evidence>
<organism evidence="3 4">
    <name type="scientific">Methanocella conradii (strain DSM 24694 / JCM 17849 / CGMCC 1.5162 / HZ254)</name>
    <dbReference type="NCBI Taxonomy" id="1041930"/>
    <lineage>
        <taxon>Archaea</taxon>
        <taxon>Methanobacteriati</taxon>
        <taxon>Methanobacteriota</taxon>
        <taxon>Stenosarchaea group</taxon>
        <taxon>Methanomicrobia</taxon>
        <taxon>Methanocellales</taxon>
        <taxon>Methanocellaceae</taxon>
        <taxon>Methanocella</taxon>
    </lineage>
</organism>
<evidence type="ECO:0000259" key="2">
    <source>
        <dbReference type="Pfam" id="PF14258"/>
    </source>
</evidence>
<name>H8I4J1_METCZ</name>
<gene>
    <name evidence="3" type="ordered locus">Mtc_1416</name>
</gene>
<dbReference type="KEGG" id="mez:Mtc_1416"/>
<protein>
    <recommendedName>
        <fullName evidence="2">DUF4350 domain-containing protein</fullName>
    </recommendedName>
</protein>
<accession>H8I4J1</accession>
<dbReference type="HOGENOM" id="CLU_060688_0_0_2"/>
<keyword evidence="4" id="KW-1185">Reference proteome</keyword>
<proteinExistence type="predicted"/>
<dbReference type="RefSeq" id="WP_014406007.1">
    <property type="nucleotide sequence ID" value="NC_017034.1"/>
</dbReference>